<evidence type="ECO:0000313" key="5">
    <source>
        <dbReference type="Proteomes" id="UP000558284"/>
    </source>
</evidence>
<organism evidence="4 5">
    <name type="scientific">Mesorhizobium neociceri</name>
    <dbReference type="NCBI Taxonomy" id="1307853"/>
    <lineage>
        <taxon>Bacteria</taxon>
        <taxon>Pseudomonadati</taxon>
        <taxon>Pseudomonadota</taxon>
        <taxon>Alphaproteobacteria</taxon>
        <taxon>Hyphomicrobiales</taxon>
        <taxon>Phyllobacteriaceae</taxon>
        <taxon>Mesorhizobium</taxon>
    </lineage>
</organism>
<dbReference type="PROSITE" id="PS51257">
    <property type="entry name" value="PROKAR_LIPOPROTEIN"/>
    <property type="match status" value="1"/>
</dbReference>
<comment type="similarity">
    <text evidence="1 2">Belongs to the outer membrane factor (OMF) (TC 1.B.17) family.</text>
</comment>
<evidence type="ECO:0000256" key="3">
    <source>
        <dbReference type="SAM" id="MobiDB-lite"/>
    </source>
</evidence>
<comment type="subcellular location">
    <subcellularLocation>
        <location evidence="2">Cell membrane</location>
        <topology evidence="2">Lipid-anchor</topology>
    </subcellularLocation>
</comment>
<feature type="compositionally biased region" description="Basic residues" evidence="3">
    <location>
        <begin position="459"/>
        <end position="468"/>
    </location>
</feature>
<keyword evidence="2" id="KW-0449">Lipoprotein</keyword>
<dbReference type="RefSeq" id="WP_181059241.1">
    <property type="nucleotide sequence ID" value="NZ_JACDTY010000009.1"/>
</dbReference>
<evidence type="ECO:0000256" key="1">
    <source>
        <dbReference type="ARBA" id="ARBA00007613"/>
    </source>
</evidence>
<dbReference type="Proteomes" id="UP000558284">
    <property type="component" value="Unassembled WGS sequence"/>
</dbReference>
<accession>A0A838B8H3</accession>
<sequence length="468" mass="50232">MKPIRLIVPGCLVLLAGCSLSSTYLRPELPAGPHWSTAAVGGAAQASTDRWWLAFGDANLDKLVSDVIGRNNGVLIAAANAYPARIQADIAAYAFLPKLDGLAGSKSQPLDAKGPPLSSSVSISVSYEIDLWGKLAAKRDKADFEASATAEDYEDARLLAIAETVDAYFKIGHANQSLASAETSLAHAKQDRALVRAQVAAGAVSELDLKQAEQRVEERAAAVSTLKQVRLEWRNALVVLLNGAPNPIPEPQRLPSKKLPPIQAGLPADLLARRPDLRAAEARLRATLKNVDATRAGFYPPISLTSSLGTSGQLLAFISNPVATLGANAALSFLHFKDMKLEVAVSRAQYEKEVLGFRTTLLKAFSEVADALGARADYAERVQRLHNVLAAAQEIEQLQETRYRSGDIRLAEWLHAQESRRTAETALADIRLAQLLNESKLYRILGGSAAKSGPDGRSTKKKPRSKAG</sequence>
<dbReference type="AlphaFoldDB" id="A0A838B8H3"/>
<keyword evidence="2" id="KW-0472">Membrane</keyword>
<keyword evidence="2" id="KW-1134">Transmembrane beta strand</keyword>
<name>A0A838B8H3_9HYPH</name>
<keyword evidence="2" id="KW-0564">Palmitate</keyword>
<feature type="region of interest" description="Disordered" evidence="3">
    <location>
        <begin position="447"/>
        <end position="468"/>
    </location>
</feature>
<keyword evidence="5" id="KW-1185">Reference proteome</keyword>
<keyword evidence="2" id="KW-0812">Transmembrane</keyword>
<protein>
    <submittedName>
        <fullName evidence="4">Efflux transporter outer membrane subunit</fullName>
    </submittedName>
</protein>
<dbReference type="InterPro" id="IPR003423">
    <property type="entry name" value="OMP_efflux"/>
</dbReference>
<evidence type="ECO:0000256" key="2">
    <source>
        <dbReference type="RuleBase" id="RU362097"/>
    </source>
</evidence>
<dbReference type="PANTHER" id="PTHR30203">
    <property type="entry name" value="OUTER MEMBRANE CATION EFFLUX PROTEIN"/>
    <property type="match status" value="1"/>
</dbReference>
<gene>
    <name evidence="4" type="ORF">H0241_19605</name>
</gene>
<evidence type="ECO:0000313" key="4">
    <source>
        <dbReference type="EMBL" id="MBA1142442.1"/>
    </source>
</evidence>
<dbReference type="PANTHER" id="PTHR30203:SF32">
    <property type="entry name" value="CATION EFFLUX SYSTEM PROTEIN CUSC"/>
    <property type="match status" value="1"/>
</dbReference>
<dbReference type="Gene3D" id="1.20.1600.10">
    <property type="entry name" value="Outer membrane efflux proteins (OEP)"/>
    <property type="match status" value="1"/>
</dbReference>
<dbReference type="Pfam" id="PF02321">
    <property type="entry name" value="OEP"/>
    <property type="match status" value="2"/>
</dbReference>
<dbReference type="EMBL" id="JACDTY010000009">
    <property type="protein sequence ID" value="MBA1142442.1"/>
    <property type="molecule type" value="Genomic_DNA"/>
</dbReference>
<dbReference type="GO" id="GO:0005886">
    <property type="term" value="C:plasma membrane"/>
    <property type="evidence" value="ECO:0007669"/>
    <property type="project" value="UniProtKB-SubCell"/>
</dbReference>
<reference evidence="4 5" key="1">
    <citation type="submission" date="2020-07" db="EMBL/GenBank/DDBJ databases">
        <title>Definition of the novel symbiovar canariense within Mesorhizobium novociceri, a new species of genus Mesorhizobium nodulating Cicer canariense in the Caldera de Taburiente National Park (La Palma, Canary Islands).</title>
        <authorList>
            <person name="Leon-Barrios M."/>
            <person name="Perez-Yepez J."/>
            <person name="Flores-Felix J.D."/>
            <person name="Ramirez-Baena M.H."/>
            <person name="Pulido-Suarez L."/>
            <person name="Igual J.M."/>
            <person name="Velazquez E."/>
            <person name="Peix A."/>
        </authorList>
    </citation>
    <scope>NUCLEOTIDE SEQUENCE [LARGE SCALE GENOMIC DNA]</scope>
    <source>
        <strain evidence="4 5">CCANP35</strain>
    </source>
</reference>
<proteinExistence type="inferred from homology"/>
<dbReference type="SUPFAM" id="SSF56954">
    <property type="entry name" value="Outer membrane efflux proteins (OEP)"/>
    <property type="match status" value="1"/>
</dbReference>
<dbReference type="GO" id="GO:0015562">
    <property type="term" value="F:efflux transmembrane transporter activity"/>
    <property type="evidence" value="ECO:0007669"/>
    <property type="project" value="InterPro"/>
</dbReference>
<dbReference type="Gene3D" id="2.20.200.10">
    <property type="entry name" value="Outer membrane efflux proteins (OEP)"/>
    <property type="match status" value="1"/>
</dbReference>
<dbReference type="NCBIfam" id="TIGR01845">
    <property type="entry name" value="outer_NodT"/>
    <property type="match status" value="1"/>
</dbReference>
<comment type="caution">
    <text evidence="4">The sequence shown here is derived from an EMBL/GenBank/DDBJ whole genome shotgun (WGS) entry which is preliminary data.</text>
</comment>
<dbReference type="InterPro" id="IPR010131">
    <property type="entry name" value="MdtP/NodT-like"/>
</dbReference>